<evidence type="ECO:0000313" key="3">
    <source>
        <dbReference type="Proteomes" id="UP000193749"/>
    </source>
</evidence>
<comment type="caution">
    <text evidence="2">The sequence shown here is derived from an EMBL/GenBank/DDBJ whole genome shotgun (WGS) entry which is preliminary data.</text>
</comment>
<proteinExistence type="predicted"/>
<feature type="transmembrane region" description="Helical" evidence="1">
    <location>
        <begin position="186"/>
        <end position="210"/>
    </location>
</feature>
<reference evidence="2 3" key="1">
    <citation type="journal article" date="2017" name="Antonie Van Leeuwenhoek">
        <title>Phylogenomic resolution of the bacterial genus Pantoea and its relationship with Erwinia and Tatumella.</title>
        <authorList>
            <person name="Palmer M."/>
            <person name="Steenkamp E.T."/>
            <person name="Coetzee M.P."/>
            <person name="Chan W.Y."/>
            <person name="van Zyl E."/>
            <person name="De Maayer P."/>
            <person name="Coutinho T.A."/>
            <person name="Blom J."/>
            <person name="Smits T.H."/>
            <person name="Duffy B."/>
            <person name="Venter S.N."/>
        </authorList>
    </citation>
    <scope>NUCLEOTIDE SEQUENCE [LARGE SCALE GENOMIC DNA]</scope>
    <source>
        <strain evidence="2 3">LMG 2657</strain>
    </source>
</reference>
<dbReference type="EMBL" id="MLJI01000002">
    <property type="protein sequence ID" value="ORM89718.1"/>
    <property type="molecule type" value="Genomic_DNA"/>
</dbReference>
<gene>
    <name evidence="2" type="ORF">HA50_24255</name>
</gene>
<keyword evidence="1" id="KW-0472">Membrane</keyword>
<keyword evidence="3" id="KW-1185">Reference proteome</keyword>
<evidence type="ECO:0000256" key="1">
    <source>
        <dbReference type="SAM" id="Phobius"/>
    </source>
</evidence>
<keyword evidence="1" id="KW-1133">Transmembrane helix</keyword>
<dbReference type="Proteomes" id="UP000193749">
    <property type="component" value="Unassembled WGS sequence"/>
</dbReference>
<dbReference type="AlphaFoldDB" id="A0A1X1EL79"/>
<feature type="transmembrane region" description="Helical" evidence="1">
    <location>
        <begin position="90"/>
        <end position="114"/>
    </location>
</feature>
<protein>
    <submittedName>
        <fullName evidence="2">Uncharacterized protein</fullName>
    </submittedName>
</protein>
<keyword evidence="1" id="KW-0812">Transmembrane</keyword>
<name>A0A1X1EL79_PANCY</name>
<feature type="transmembrane region" description="Helical" evidence="1">
    <location>
        <begin position="135"/>
        <end position="166"/>
    </location>
</feature>
<evidence type="ECO:0000313" key="2">
    <source>
        <dbReference type="EMBL" id="ORM89718.1"/>
    </source>
</evidence>
<organism evidence="2 3">
    <name type="scientific">Pantoea cypripedii</name>
    <name type="common">Pectobacterium cypripedii</name>
    <name type="synonym">Erwinia cypripedii</name>
    <dbReference type="NCBI Taxonomy" id="55209"/>
    <lineage>
        <taxon>Bacteria</taxon>
        <taxon>Pseudomonadati</taxon>
        <taxon>Pseudomonadota</taxon>
        <taxon>Gammaproteobacteria</taxon>
        <taxon>Enterobacterales</taxon>
        <taxon>Erwiniaceae</taxon>
        <taxon>Pantoea</taxon>
    </lineage>
</organism>
<accession>A0A1X1EL79</accession>
<sequence>MPPGEVDIGRTFDKDFTAIDIDELPEQSVFVKDFIAIEMPEFVAEMSKTDFSQLLNNFRTVFSRNLASVGLSTAAREVVRHGVLSHLSTVAPAAVTTAGVISGLLPVLLQFAGLATDVYQGRQTAQSNCARLANIVMVTGAMAGLACSGGLAAAAPALISAFWVYVPVRDLCQYFLTLRDNATPAAVLPAVICAAGAYAVNQTLVCLAMAHVADSLAALGPVTANVVSATSLNIIGETVEHITCRQLHAYFTDAGTLQIDCHLRSGEEINWQNVSDLITIPIASRSSLFAATYANTFAIQGGDFVDSVTAAGSLALGYPMFIYSAEHKSGLTAKADKI</sequence>